<dbReference type="InterPro" id="IPR014436">
    <property type="entry name" value="Extradiol_dOase_DODA"/>
</dbReference>
<dbReference type="EMBL" id="LDAU01000080">
    <property type="protein sequence ID" value="KRX07793.1"/>
    <property type="molecule type" value="Genomic_DNA"/>
</dbReference>
<name>A0A0V0QZZ1_PSEPJ</name>
<dbReference type="Proteomes" id="UP000054937">
    <property type="component" value="Unassembled WGS sequence"/>
</dbReference>
<dbReference type="CDD" id="cd07363">
    <property type="entry name" value="45_DOPA_Dioxygenase"/>
    <property type="match status" value="1"/>
</dbReference>
<dbReference type="Gene3D" id="3.40.830.10">
    <property type="entry name" value="LigB-like"/>
    <property type="match status" value="1"/>
</dbReference>
<evidence type="ECO:0000256" key="2">
    <source>
        <dbReference type="ARBA" id="ARBA00007581"/>
    </source>
</evidence>
<keyword evidence="8" id="KW-1185">Reference proteome</keyword>
<evidence type="ECO:0000256" key="4">
    <source>
        <dbReference type="ARBA" id="ARBA00022833"/>
    </source>
</evidence>
<dbReference type="GO" id="GO:0008198">
    <property type="term" value="F:ferrous iron binding"/>
    <property type="evidence" value="ECO:0007669"/>
    <property type="project" value="InterPro"/>
</dbReference>
<comment type="similarity">
    <text evidence="2">Belongs to the DODA-type extradiol aromatic ring-opening dioxygenase family.</text>
</comment>
<dbReference type="Pfam" id="PF02900">
    <property type="entry name" value="LigB"/>
    <property type="match status" value="1"/>
</dbReference>
<keyword evidence="3" id="KW-0479">Metal-binding</keyword>
<comment type="cofactor">
    <cofactor evidence="1">
        <name>Zn(2+)</name>
        <dbReference type="ChEBI" id="CHEBI:29105"/>
    </cofactor>
</comment>
<keyword evidence="7" id="KW-0223">Dioxygenase</keyword>
<evidence type="ECO:0000313" key="8">
    <source>
        <dbReference type="Proteomes" id="UP000054937"/>
    </source>
</evidence>
<proteinExistence type="inferred from homology"/>
<evidence type="ECO:0000259" key="6">
    <source>
        <dbReference type="Pfam" id="PF02900"/>
    </source>
</evidence>
<dbReference type="InterPro" id="IPR004183">
    <property type="entry name" value="Xdiol_dOase_suB"/>
</dbReference>
<feature type="domain" description="Extradiol ring-cleavage dioxygenase class III enzyme subunit B" evidence="6">
    <location>
        <begin position="11"/>
        <end position="261"/>
    </location>
</feature>
<evidence type="ECO:0000256" key="5">
    <source>
        <dbReference type="ARBA" id="ARBA00023002"/>
    </source>
</evidence>
<evidence type="ECO:0000313" key="7">
    <source>
        <dbReference type="EMBL" id="KRX07793.1"/>
    </source>
</evidence>
<dbReference type="SUPFAM" id="SSF53213">
    <property type="entry name" value="LigB-like"/>
    <property type="match status" value="1"/>
</dbReference>
<dbReference type="PANTHER" id="PTHR30096">
    <property type="entry name" value="4,5-DOPA DIOXYGENASE EXTRADIOL-LIKE PROTEIN"/>
    <property type="match status" value="1"/>
</dbReference>
<dbReference type="OMA" id="EWGFDHG"/>
<dbReference type="GO" id="GO:0008270">
    <property type="term" value="F:zinc ion binding"/>
    <property type="evidence" value="ECO:0007669"/>
    <property type="project" value="InterPro"/>
</dbReference>
<dbReference type="PIRSF" id="PIRSF006157">
    <property type="entry name" value="Doxgns_DODA"/>
    <property type="match status" value="1"/>
</dbReference>
<protein>
    <submittedName>
        <fullName evidence="7">Extradiol ring-cleavage dioxygenase, class III enzyme, subunit B</fullName>
    </submittedName>
</protein>
<dbReference type="AlphaFoldDB" id="A0A0V0QZZ1"/>
<sequence length="276" mass="31451">MQSQIVKKLPVLYISHGGPTTSFRDYSLMDKNIVDNYCDALEDFGKQIRQNKQLKNIIIVSAHHEAKKFSITQGNSPQMIHDHGFNQIFNFVTKSKGNQNLSDKLYDDLKKEGLDVQKDNNWGFDHGVWSVTKLIDPEGIIPVVSISMSQNWNAEEHIKLGQILGKYRNENLVIGSGSVSHNLREMFSQFRSGLESKYAKDFKNFNNKIVEYLENKQGTERNQAVVSLLKEKIYKINHPTNDHFFPIFVAVGAANESKGKCLVYDELGFSTSIVFE</sequence>
<keyword evidence="5" id="KW-0560">Oxidoreductase</keyword>
<dbReference type="OrthoDB" id="7396853at2759"/>
<keyword evidence="4" id="KW-0862">Zinc</keyword>
<dbReference type="InParanoid" id="A0A0V0QZZ1"/>
<gene>
    <name evidence="7" type="ORF">PPERSA_07543</name>
</gene>
<evidence type="ECO:0000256" key="3">
    <source>
        <dbReference type="ARBA" id="ARBA00022723"/>
    </source>
</evidence>
<dbReference type="PANTHER" id="PTHR30096:SF0">
    <property type="entry name" value="4,5-DOPA DIOXYGENASE EXTRADIOL-LIKE PROTEIN"/>
    <property type="match status" value="1"/>
</dbReference>
<comment type="caution">
    <text evidence="7">The sequence shown here is derived from an EMBL/GenBank/DDBJ whole genome shotgun (WGS) entry which is preliminary data.</text>
</comment>
<accession>A0A0V0QZZ1</accession>
<organism evidence="7 8">
    <name type="scientific">Pseudocohnilembus persalinus</name>
    <name type="common">Ciliate</name>
    <dbReference type="NCBI Taxonomy" id="266149"/>
    <lineage>
        <taxon>Eukaryota</taxon>
        <taxon>Sar</taxon>
        <taxon>Alveolata</taxon>
        <taxon>Ciliophora</taxon>
        <taxon>Intramacronucleata</taxon>
        <taxon>Oligohymenophorea</taxon>
        <taxon>Scuticociliatia</taxon>
        <taxon>Philasterida</taxon>
        <taxon>Pseudocohnilembidae</taxon>
        <taxon>Pseudocohnilembus</taxon>
    </lineage>
</organism>
<evidence type="ECO:0000256" key="1">
    <source>
        <dbReference type="ARBA" id="ARBA00001947"/>
    </source>
</evidence>
<reference evidence="7 8" key="1">
    <citation type="journal article" date="2015" name="Sci. Rep.">
        <title>Genome of the facultative scuticociliatosis pathogen Pseudocohnilembus persalinus provides insight into its virulence through horizontal gene transfer.</title>
        <authorList>
            <person name="Xiong J."/>
            <person name="Wang G."/>
            <person name="Cheng J."/>
            <person name="Tian M."/>
            <person name="Pan X."/>
            <person name="Warren A."/>
            <person name="Jiang C."/>
            <person name="Yuan D."/>
            <person name="Miao W."/>
        </authorList>
    </citation>
    <scope>NUCLEOTIDE SEQUENCE [LARGE SCALE GENOMIC DNA]</scope>
    <source>
        <strain evidence="7">36N120E</strain>
    </source>
</reference>
<dbReference type="GO" id="GO:0016702">
    <property type="term" value="F:oxidoreductase activity, acting on single donors with incorporation of molecular oxygen, incorporation of two atoms of oxygen"/>
    <property type="evidence" value="ECO:0007669"/>
    <property type="project" value="UniProtKB-ARBA"/>
</dbReference>